<protein>
    <submittedName>
        <fullName evidence="1">Uncharacterized protein</fullName>
    </submittedName>
</protein>
<proteinExistence type="predicted"/>
<accession>A0A5N6EP70</accession>
<organism evidence="1 2">
    <name type="scientific">Aspergillus novoparasiticus</name>
    <dbReference type="NCBI Taxonomy" id="986946"/>
    <lineage>
        <taxon>Eukaryota</taxon>
        <taxon>Fungi</taxon>
        <taxon>Dikarya</taxon>
        <taxon>Ascomycota</taxon>
        <taxon>Pezizomycotina</taxon>
        <taxon>Eurotiomycetes</taxon>
        <taxon>Eurotiomycetidae</taxon>
        <taxon>Eurotiales</taxon>
        <taxon>Aspergillaceae</taxon>
        <taxon>Aspergillus</taxon>
        <taxon>Aspergillus subgen. Circumdati</taxon>
    </lineage>
</organism>
<keyword evidence="2" id="KW-1185">Reference proteome</keyword>
<evidence type="ECO:0000313" key="1">
    <source>
        <dbReference type="EMBL" id="KAB8218683.1"/>
    </source>
</evidence>
<evidence type="ECO:0000313" key="2">
    <source>
        <dbReference type="Proteomes" id="UP000326799"/>
    </source>
</evidence>
<dbReference type="EMBL" id="ML733447">
    <property type="protein sequence ID" value="KAB8218683.1"/>
    <property type="molecule type" value="Genomic_DNA"/>
</dbReference>
<dbReference type="AlphaFoldDB" id="A0A5N6EP70"/>
<sequence>MAHSSLRYKNWTFFYFEYFSRHVGPVRTDFPLRFFFILVVLSLSTPSLEYSPSLSLPALPRVLLDLLHVW</sequence>
<reference evidence="1 2" key="1">
    <citation type="submission" date="2019-04" db="EMBL/GenBank/DDBJ databases">
        <title>Fungal friends and foes A comparative genomics study of 23 Aspergillus species from section Flavi.</title>
        <authorList>
            <consortium name="DOE Joint Genome Institute"/>
            <person name="Kjaerbolling I."/>
            <person name="Vesth T.C."/>
            <person name="Frisvad J.C."/>
            <person name="Nybo J.L."/>
            <person name="Theobald S."/>
            <person name="Kildgaard S."/>
            <person name="Petersen T.I."/>
            <person name="Kuo A."/>
            <person name="Sato A."/>
            <person name="Lyhne E.K."/>
            <person name="Kogle M.E."/>
            <person name="Wiebenga A."/>
            <person name="Kun R.S."/>
            <person name="Lubbers R.J."/>
            <person name="Makela M.R."/>
            <person name="Barry K."/>
            <person name="Chovatia M."/>
            <person name="Clum A."/>
            <person name="Daum C."/>
            <person name="Haridas S."/>
            <person name="He G."/>
            <person name="LaButti K."/>
            <person name="Lipzen A."/>
            <person name="Mondo S."/>
            <person name="Pangilinan J."/>
            <person name="Riley R."/>
            <person name="Salamov A."/>
            <person name="Simmons B.A."/>
            <person name="Magnuson J.K."/>
            <person name="Henrissat B."/>
            <person name="Mortensen U.H."/>
            <person name="Larsen T.O."/>
            <person name="De vries R.P."/>
            <person name="Grigoriev I.V."/>
            <person name="Machida M."/>
            <person name="Baker S.E."/>
            <person name="Andersen M.R."/>
        </authorList>
    </citation>
    <scope>NUCLEOTIDE SEQUENCE [LARGE SCALE GENOMIC DNA]</scope>
    <source>
        <strain evidence="1 2">CBS 126849</strain>
    </source>
</reference>
<dbReference type="Proteomes" id="UP000326799">
    <property type="component" value="Unassembled WGS sequence"/>
</dbReference>
<name>A0A5N6EP70_9EURO</name>
<gene>
    <name evidence="1" type="ORF">BDV33DRAFT_175189</name>
</gene>